<protein>
    <recommendedName>
        <fullName evidence="2">DUF1410 domain-containing protein</fullName>
    </recommendedName>
</protein>
<feature type="domain" description="DUF1410" evidence="2">
    <location>
        <begin position="374"/>
        <end position="434"/>
    </location>
</feature>
<feature type="domain" description="DUF1410" evidence="2">
    <location>
        <begin position="764"/>
        <end position="794"/>
    </location>
</feature>
<evidence type="ECO:0000256" key="1">
    <source>
        <dbReference type="SAM" id="Phobius"/>
    </source>
</evidence>
<evidence type="ECO:0000313" key="4">
    <source>
        <dbReference type="Proteomes" id="UP000002162"/>
    </source>
</evidence>
<gene>
    <name evidence="3" type="ordered locus">UPA3_0492</name>
</gene>
<sequence length="1313" mass="150069">MKVNKIIMKKRVNKIYKHNMFILLATLNLVWAGVITGIVLRLKSKDYSKHTILKKYYSFDKNGNLILKGYLKPHDNTNYVFGIFSDESNQEHKIQALVNDKKGFEFNTKSLPLNHSYKLKKVTSINDYNHVLLTNDDLVSQQKICFSKPVDAKVNFINNKKVYQVKLNTLLKNTLIQLTLKDLEHNVYKITAKSNDMGEVSFDVSQLKNNNLYEVIALQTQDQTKIVNVNEIEYNNKIINNLNIDELNTPYQYSKNGHLNLIAKIPLRYANEQVYGVFEDQNNQKHLIPAVNKNDGTIMFDTQVLTKNPNKKYHLQKVVLAKNQNQILIHNFDLVSNQKQDIFLKEYKVISISALENDADKTKREINLKLSNIKNDWVNKQIKVIYSSSDGSDVQTQPLVLEKNQTNYVLKLNNLKANRLYTLKAVELINNNGKTNLPLDTNLTNSFMVERTSAVLATSISEISNRLGTALTNAQVKITLKDVDNVLLANQKAIINYGNNQKSEATVIVNNGVKYLIATLTKLTLNTPTIIKSITFEQKPTCAIENIGLDKTNNIIYQNTHEAAIPLVINNNFEINGPLASSHESLKSINASDAKKVNAINLTLDFNTNEHIYKNLFFKLKYVPIDDQGNENIYDASEAIYSDVLSANNIIANKIQFSLGNLQTNRKYKLKTIYYLTSKTTPLDDHNVVMIKPNVKSEIIVAPNDSTIVKYGNWNQDSITNGSKAIFKINCNDGDILSEDLSATLVYESNDPHDLQSYTTKLKKVNNDWVIDFNLNNLKPQTTYHLKSITIAKPNKAYTNLKIQSLPQVDIKTQLPNLILHDLKATSAVLKWDSTNNGKNNHQTIQATFSHVSANYDNLNVKLVYEYNYRGDIKAVESDLITLKKDQNVYQINLPISVPNRKYTFKKVLIQERNNLNNYVDLNKKINLTDSFVVSPGKTTFEWTQPTSDQISQTTLKALKIKILSEDKTLDNNVKVIVWFKSHTDSNDALKWTRGTWEVNSDGSEAIINQLNNLSGFKAGTQYYLYKIAFVDNLQYGNTQANDNKVIYEWKANDTKEYEFTMKNAPTILQSIKFENCDANGVINNEAEGIAEFSMTTNKVNDDFANRKVKFIYHDNNNVAYETDGFPLSRSETSLHFSLSNIPNNRDYTFDHAEIETSPNSNKYEIWHSQNKIISKFKLKPAQTSVKYIDKQERNNNNVDFELHLGSRDCAFENNQKYRVTLVSVDALQTEISKEFLLSDVKLDYQDGNIGILKCHFDNLIPNTGYTLKEIKFLANPNEQQSAKPHKVIKPFNDDNNVIIDKNYSWKWYIYPS</sequence>
<keyword evidence="1" id="KW-0812">Transmembrane</keyword>
<dbReference type="InterPro" id="IPR009849">
    <property type="entry name" value="DUF1410"/>
</dbReference>
<name>A0A2C9DY35_UREP2</name>
<dbReference type="Pfam" id="PF07198">
    <property type="entry name" value="DUF1410"/>
    <property type="match status" value="6"/>
</dbReference>
<dbReference type="HOGENOM" id="CLU_005429_0_0_14"/>
<feature type="domain" description="DUF1410" evidence="2">
    <location>
        <begin position="73"/>
        <end position="131"/>
    </location>
</feature>
<accession>A0A2C9DY35</accession>
<evidence type="ECO:0000313" key="3">
    <source>
        <dbReference type="EMBL" id="ACA32767.1"/>
    </source>
</evidence>
<keyword evidence="1" id="KW-1133">Transmembrane helix</keyword>
<evidence type="ECO:0000259" key="2">
    <source>
        <dbReference type="Pfam" id="PF07198"/>
    </source>
</evidence>
<organism evidence="3 4">
    <name type="scientific">Ureaplasma parvum serovar 3 (strain ATCC 27815 / 27 / NCTC 11736)</name>
    <dbReference type="NCBI Taxonomy" id="505682"/>
    <lineage>
        <taxon>Bacteria</taxon>
        <taxon>Bacillati</taxon>
        <taxon>Mycoplasmatota</taxon>
        <taxon>Mycoplasmoidales</taxon>
        <taxon>Mycoplasmoidaceae</taxon>
        <taxon>Ureaplasma</taxon>
    </lineage>
</organism>
<proteinExistence type="predicted"/>
<dbReference type="EMBL" id="CP000942">
    <property type="protein sequence ID" value="ACA32767.1"/>
    <property type="molecule type" value="Genomic_DNA"/>
</dbReference>
<feature type="domain" description="DUF1410" evidence="2">
    <location>
        <begin position="168"/>
        <end position="228"/>
    </location>
</feature>
<feature type="domain" description="DUF1410" evidence="2">
    <location>
        <begin position="269"/>
        <end position="327"/>
    </location>
</feature>
<dbReference type="KEGG" id="upa:UPA3_0492"/>
<feature type="transmembrane region" description="Helical" evidence="1">
    <location>
        <begin position="21"/>
        <end position="40"/>
    </location>
</feature>
<keyword evidence="1" id="KW-0472">Membrane</keyword>
<reference evidence="3 4" key="1">
    <citation type="submission" date="2008-02" db="EMBL/GenBank/DDBJ databases">
        <title>Genome sequence of Ureaplasma parvum serovar 3.</title>
        <authorList>
            <person name="Methe B.A."/>
            <person name="Glass J."/>
            <person name="Waites K."/>
            <person name="Shrivastava S."/>
        </authorList>
    </citation>
    <scope>NUCLEOTIDE SEQUENCE [LARGE SCALE GENOMIC DNA]</scope>
    <source>
        <strain evidence="4">ATCC 27815 / 27 / NCTC 11736</strain>
    </source>
</reference>
<feature type="domain" description="DUF1410" evidence="2">
    <location>
        <begin position="1101"/>
        <end position="1162"/>
    </location>
</feature>
<dbReference type="Proteomes" id="UP000002162">
    <property type="component" value="Chromosome"/>
</dbReference>